<evidence type="ECO:0000259" key="3">
    <source>
        <dbReference type="Pfam" id="PF18962"/>
    </source>
</evidence>
<accession>A0A0C1CZP4</accession>
<dbReference type="NCBIfam" id="TIGR04183">
    <property type="entry name" value="Por_Secre_tail"/>
    <property type="match status" value="1"/>
</dbReference>
<dbReference type="InterPro" id="IPR026444">
    <property type="entry name" value="Secre_tail"/>
</dbReference>
<name>A0A0C1CZP4_9FLAO</name>
<protein>
    <recommendedName>
        <fullName evidence="3">Secretion system C-terminal sorting domain-containing protein</fullName>
    </recommendedName>
</protein>
<proteinExistence type="predicted"/>
<dbReference type="AlphaFoldDB" id="A0A0C1CZP4"/>
<feature type="domain" description="Secretion system C-terminal sorting" evidence="3">
    <location>
        <begin position="708"/>
        <end position="766"/>
    </location>
</feature>
<dbReference type="Proteomes" id="UP000031473">
    <property type="component" value="Unassembled WGS sequence"/>
</dbReference>
<organism evidence="4 5">
    <name type="scientific">Kaistella jeonii</name>
    <dbReference type="NCBI Taxonomy" id="266749"/>
    <lineage>
        <taxon>Bacteria</taxon>
        <taxon>Pseudomonadati</taxon>
        <taxon>Bacteroidota</taxon>
        <taxon>Flavobacteriia</taxon>
        <taxon>Flavobacteriales</taxon>
        <taxon>Weeksellaceae</taxon>
        <taxon>Chryseobacterium group</taxon>
        <taxon>Kaistella</taxon>
    </lineage>
</organism>
<sequence length="773" mass="86969">MKKTLYILTLLIATVSYSQNLWQPLGPDDFNQPSYGVADYSKLKHDNNNVPYVAFSDGLMNKKITVRRFINNKWETVGIPGFSGAAVTFISLEFDSNNNPYVSYKDNTIIVKKFDGVDWITVGNTSSYTSYPFDLKIKSNIPYIAFLNSTNGNKTSLKKYSGSNWEQLGNDGFSEGSASSISLDFDNANTPFVGYTDGLYSNKGSVKSFDGSSWNYLGNRSFTNGIASSVKIKFNKNNELCFLYKDGAVNNKATLLKFSAGNWNTIGNQGFSDSESDDFDIAFDSNNNIYIVCKTTYDFTSVYRYSTEWSKIGYMNFDDLPTNYRSLSIDSNNNVLIAYKDDVSNGKMLTVKKLSNNNWLVVGEEPITDNNAKGLDNMGTAISDKQNNIYLPYIEYHYLSNDTTQNNSLRIKKYFNGQWTDFGGVINDNLWATDKEAISLISDAADQLYIAYVERDSSFPNHRIKVKKFENNSWIDIVSPHSLISSPYRTVLSLDYNSSNELIIAYTAPNNSGDFQLFIKKYDGTSWKNVTYSEHFGGLSNNLSMKVERNINPNIIYVALDSDITRLSTPTSSWELIGTGKSLEIMNGILYSHRDNNLIKFNGQNWQNVGTSFVSTFNTQLRTIGNKLFIVNLTNDKLSVLNYDGNNMSTVGNTNFNAGKGNYPSLVLSNNNKLVTVYNNSRGAYAKYINIENLATNESNNKRNIVSYPNPVKDIIYFTGEGDITLYNISGQKVASQKKVSHINIVKLPKGFYFIVFKDKDGREIKMSKIIKE</sequence>
<evidence type="ECO:0000256" key="1">
    <source>
        <dbReference type="ARBA" id="ARBA00022729"/>
    </source>
</evidence>
<reference evidence="4 5" key="1">
    <citation type="submission" date="2014-10" db="EMBL/GenBank/DDBJ databases">
        <title>Kaistella jeonii genome.</title>
        <authorList>
            <person name="Clayton J.T."/>
            <person name="Newman J.D."/>
        </authorList>
    </citation>
    <scope>NUCLEOTIDE SEQUENCE [LARGE SCALE GENOMIC DNA]</scope>
    <source>
        <strain evidence="4 5">DSM 17048</strain>
    </source>
</reference>
<dbReference type="OrthoDB" id="789014at2"/>
<dbReference type="SUPFAM" id="SSF63825">
    <property type="entry name" value="YWTD domain"/>
    <property type="match status" value="1"/>
</dbReference>
<evidence type="ECO:0000256" key="2">
    <source>
        <dbReference type="SAM" id="SignalP"/>
    </source>
</evidence>
<dbReference type="SUPFAM" id="SSF89372">
    <property type="entry name" value="Fucose-specific lectin"/>
    <property type="match status" value="1"/>
</dbReference>
<comment type="caution">
    <text evidence="4">The sequence shown here is derived from an EMBL/GenBank/DDBJ whole genome shotgun (WGS) entry which is preliminary data.</text>
</comment>
<feature type="chain" id="PRO_5002129568" description="Secretion system C-terminal sorting domain-containing protein" evidence="2">
    <location>
        <begin position="19"/>
        <end position="773"/>
    </location>
</feature>
<dbReference type="RefSeq" id="WP_039349534.1">
    <property type="nucleotide sequence ID" value="NZ_FOLA01000002.1"/>
</dbReference>
<keyword evidence="1 2" id="KW-0732">Signal</keyword>
<evidence type="ECO:0000313" key="5">
    <source>
        <dbReference type="Proteomes" id="UP000031473"/>
    </source>
</evidence>
<dbReference type="EMBL" id="JSYL01000002">
    <property type="protein sequence ID" value="KIA89901.1"/>
    <property type="molecule type" value="Genomic_DNA"/>
</dbReference>
<evidence type="ECO:0000313" key="4">
    <source>
        <dbReference type="EMBL" id="KIA89901.1"/>
    </source>
</evidence>
<keyword evidence="5" id="KW-1185">Reference proteome</keyword>
<feature type="signal peptide" evidence="2">
    <location>
        <begin position="1"/>
        <end position="18"/>
    </location>
</feature>
<dbReference type="Pfam" id="PF18962">
    <property type="entry name" value="Por_Secre_tail"/>
    <property type="match status" value="1"/>
</dbReference>
<dbReference type="STRING" id="266749.SAMN05421876_102372"/>
<gene>
    <name evidence="4" type="ORF">OA86_04620</name>
</gene>